<gene>
    <name evidence="1" type="ORF">SAMN05421693_10895</name>
</gene>
<dbReference type="OrthoDB" id="5641374at2"/>
<protein>
    <recommendedName>
        <fullName evidence="3">DUF3775 domain-containing protein</fullName>
    </recommendedName>
</protein>
<evidence type="ECO:0008006" key="3">
    <source>
        <dbReference type="Google" id="ProtNLM"/>
    </source>
</evidence>
<dbReference type="AlphaFoldDB" id="A0A1H9BD72"/>
<dbReference type="InterPro" id="IPR022254">
    <property type="entry name" value="DUF3775"/>
</dbReference>
<dbReference type="Proteomes" id="UP000199496">
    <property type="component" value="Unassembled WGS sequence"/>
</dbReference>
<reference evidence="1 2" key="1">
    <citation type="submission" date="2016-10" db="EMBL/GenBank/DDBJ databases">
        <authorList>
            <person name="de Groot N.N."/>
        </authorList>
    </citation>
    <scope>NUCLEOTIDE SEQUENCE [LARGE SCALE GENOMIC DNA]</scope>
    <source>
        <strain evidence="1 2">B7-7</strain>
    </source>
</reference>
<dbReference type="EMBL" id="FOFO01000008">
    <property type="protein sequence ID" value="SEP86990.1"/>
    <property type="molecule type" value="Genomic_DNA"/>
</dbReference>
<sequence>MLQLNPRFVCGIVSHAREFHAQEDVMLPEEPDNQNDDWIDEALAEHADNPVYLELKNTIDELEPELQANLVALMWMGRGDYTEDEWELALQEARDNWTPRTADYLLATPMGADYLAEGLAMLGHSCEDEG</sequence>
<dbReference type="Pfam" id="PF12616">
    <property type="entry name" value="DUF3775"/>
    <property type="match status" value="1"/>
</dbReference>
<dbReference type="STRING" id="867345.SAMN05421693_10895"/>
<keyword evidence="2" id="KW-1185">Reference proteome</keyword>
<accession>A0A1H9BD72</accession>
<evidence type="ECO:0000313" key="2">
    <source>
        <dbReference type="Proteomes" id="UP000199496"/>
    </source>
</evidence>
<organism evidence="1 2">
    <name type="scientific">Ectothiorhodospira magna</name>
    <dbReference type="NCBI Taxonomy" id="867345"/>
    <lineage>
        <taxon>Bacteria</taxon>
        <taxon>Pseudomonadati</taxon>
        <taxon>Pseudomonadota</taxon>
        <taxon>Gammaproteobacteria</taxon>
        <taxon>Chromatiales</taxon>
        <taxon>Ectothiorhodospiraceae</taxon>
        <taxon>Ectothiorhodospira</taxon>
    </lineage>
</organism>
<proteinExistence type="predicted"/>
<dbReference type="RefSeq" id="WP_090205150.1">
    <property type="nucleotide sequence ID" value="NZ_FOFO01000008.1"/>
</dbReference>
<evidence type="ECO:0000313" key="1">
    <source>
        <dbReference type="EMBL" id="SEP86990.1"/>
    </source>
</evidence>
<name>A0A1H9BD72_9GAMM</name>